<organism evidence="1 2">
    <name type="scientific">Racocetra persica</name>
    <dbReference type="NCBI Taxonomy" id="160502"/>
    <lineage>
        <taxon>Eukaryota</taxon>
        <taxon>Fungi</taxon>
        <taxon>Fungi incertae sedis</taxon>
        <taxon>Mucoromycota</taxon>
        <taxon>Glomeromycotina</taxon>
        <taxon>Glomeromycetes</taxon>
        <taxon>Diversisporales</taxon>
        <taxon>Gigasporaceae</taxon>
        <taxon>Racocetra</taxon>
    </lineage>
</organism>
<comment type="caution">
    <text evidence="1">The sequence shown here is derived from an EMBL/GenBank/DDBJ whole genome shotgun (WGS) entry which is preliminary data.</text>
</comment>
<name>A0ACA9MKQ1_9GLOM</name>
<evidence type="ECO:0000313" key="1">
    <source>
        <dbReference type="EMBL" id="CAG8593277.1"/>
    </source>
</evidence>
<evidence type="ECO:0000313" key="2">
    <source>
        <dbReference type="Proteomes" id="UP000789920"/>
    </source>
</evidence>
<accession>A0ACA9MKQ1</accession>
<feature type="non-terminal residue" evidence="1">
    <location>
        <position position="1"/>
    </location>
</feature>
<reference evidence="1" key="1">
    <citation type="submission" date="2021-06" db="EMBL/GenBank/DDBJ databases">
        <authorList>
            <person name="Kallberg Y."/>
            <person name="Tangrot J."/>
            <person name="Rosling A."/>
        </authorList>
    </citation>
    <scope>NUCLEOTIDE SEQUENCE</scope>
    <source>
        <strain evidence="1">MA461A</strain>
    </source>
</reference>
<sequence length="165" mass="19597">IVDYTKKIIDLEAAEASKFQYIIGWTIYKLTKSDKLTLAHDKFAKIKSYLNVLSSEQVEYIYETRSKTTTVIPGAEFIQFMYYLELLILQLFEKHIEYGPNILTYIDKNLVSNQPLKEQFNGLLRIVYEKQESLLEFTHNYIELSKETEDYLLMHLIKIYMQSQQ</sequence>
<proteinExistence type="predicted"/>
<gene>
    <name evidence="1" type="ORF">RPERSI_LOCUS5627</name>
</gene>
<protein>
    <submittedName>
        <fullName evidence="1">5979_t:CDS:1</fullName>
    </submittedName>
</protein>
<dbReference type="Proteomes" id="UP000789920">
    <property type="component" value="Unassembled WGS sequence"/>
</dbReference>
<dbReference type="EMBL" id="CAJVQC010008486">
    <property type="protein sequence ID" value="CAG8593277.1"/>
    <property type="molecule type" value="Genomic_DNA"/>
</dbReference>
<keyword evidence="2" id="KW-1185">Reference proteome</keyword>